<accession>A0A512M213</accession>
<dbReference type="Proteomes" id="UP000321577">
    <property type="component" value="Unassembled WGS sequence"/>
</dbReference>
<dbReference type="NCBIfam" id="NF012200">
    <property type="entry name" value="choice_anch_D"/>
    <property type="match status" value="1"/>
</dbReference>
<name>A0A512M213_9BACT</name>
<dbReference type="CDD" id="cd14948">
    <property type="entry name" value="BACON"/>
    <property type="match status" value="1"/>
</dbReference>
<feature type="chain" id="PRO_5021988968" description="Ig-like domain-containing protein" evidence="2">
    <location>
        <begin position="23"/>
        <end position="1788"/>
    </location>
</feature>
<keyword evidence="1 2" id="KW-0732">Signal</keyword>
<dbReference type="EMBL" id="BKAG01000001">
    <property type="protein sequence ID" value="GEP40786.1"/>
    <property type="molecule type" value="Genomic_DNA"/>
</dbReference>
<dbReference type="InterPro" id="IPR013783">
    <property type="entry name" value="Ig-like_fold"/>
</dbReference>
<dbReference type="Gene3D" id="2.60.40.2810">
    <property type="match status" value="1"/>
</dbReference>
<dbReference type="PROSITE" id="PS50835">
    <property type="entry name" value="IG_LIKE"/>
    <property type="match status" value="1"/>
</dbReference>
<dbReference type="OrthoDB" id="188139at2"/>
<organism evidence="4 5">
    <name type="scientific">Brevifollis gellanilyticus</name>
    <dbReference type="NCBI Taxonomy" id="748831"/>
    <lineage>
        <taxon>Bacteria</taxon>
        <taxon>Pseudomonadati</taxon>
        <taxon>Verrucomicrobiota</taxon>
        <taxon>Verrucomicrobiia</taxon>
        <taxon>Verrucomicrobiales</taxon>
        <taxon>Verrucomicrobiaceae</taxon>
    </lineage>
</organism>
<comment type="caution">
    <text evidence="4">The sequence shown here is derived from an EMBL/GenBank/DDBJ whole genome shotgun (WGS) entry which is preliminary data.</text>
</comment>
<dbReference type="InterPro" id="IPR015919">
    <property type="entry name" value="Cadherin-like_sf"/>
</dbReference>
<dbReference type="Pfam" id="PF13004">
    <property type="entry name" value="BACON"/>
    <property type="match status" value="1"/>
</dbReference>
<feature type="signal peptide" evidence="2">
    <location>
        <begin position="1"/>
        <end position="22"/>
    </location>
</feature>
<dbReference type="Pfam" id="PF17963">
    <property type="entry name" value="Big_9"/>
    <property type="match status" value="1"/>
</dbReference>
<dbReference type="GO" id="GO:0005509">
    <property type="term" value="F:calcium ion binding"/>
    <property type="evidence" value="ECO:0007669"/>
    <property type="project" value="InterPro"/>
</dbReference>
<dbReference type="InterPro" id="IPR008969">
    <property type="entry name" value="CarboxyPept-like_regulatory"/>
</dbReference>
<dbReference type="Pfam" id="PF13205">
    <property type="entry name" value="Big_5"/>
    <property type="match status" value="1"/>
</dbReference>
<evidence type="ECO:0000256" key="1">
    <source>
        <dbReference type="ARBA" id="ARBA00022729"/>
    </source>
</evidence>
<proteinExistence type="predicted"/>
<dbReference type="Gene3D" id="2.60.40.1120">
    <property type="entry name" value="Carboxypeptidase-like, regulatory domain"/>
    <property type="match status" value="3"/>
</dbReference>
<keyword evidence="5" id="KW-1185">Reference proteome</keyword>
<dbReference type="GO" id="GO:0016020">
    <property type="term" value="C:membrane"/>
    <property type="evidence" value="ECO:0007669"/>
    <property type="project" value="InterPro"/>
</dbReference>
<dbReference type="InterPro" id="IPR032812">
    <property type="entry name" value="SbsA_Ig"/>
</dbReference>
<dbReference type="Gene3D" id="2.60.40.10">
    <property type="entry name" value="Immunoglobulins"/>
    <property type="match status" value="3"/>
</dbReference>
<feature type="domain" description="Ig-like" evidence="3">
    <location>
        <begin position="853"/>
        <end position="956"/>
    </location>
</feature>
<dbReference type="InterPro" id="IPR007110">
    <property type="entry name" value="Ig-like_dom"/>
</dbReference>
<protein>
    <recommendedName>
        <fullName evidence="3">Ig-like domain-containing protein</fullName>
    </recommendedName>
</protein>
<dbReference type="InterPro" id="IPR024361">
    <property type="entry name" value="BACON"/>
</dbReference>
<evidence type="ECO:0000259" key="3">
    <source>
        <dbReference type="PROSITE" id="PS50835"/>
    </source>
</evidence>
<evidence type="ECO:0000313" key="5">
    <source>
        <dbReference type="Proteomes" id="UP000321577"/>
    </source>
</evidence>
<dbReference type="SUPFAM" id="SSF49464">
    <property type="entry name" value="Carboxypeptidase regulatory domain-like"/>
    <property type="match status" value="3"/>
</dbReference>
<reference evidence="4 5" key="1">
    <citation type="submission" date="2019-07" db="EMBL/GenBank/DDBJ databases">
        <title>Whole genome shotgun sequence of Brevifollis gellanilyticus NBRC 108608.</title>
        <authorList>
            <person name="Hosoyama A."/>
            <person name="Uohara A."/>
            <person name="Ohji S."/>
            <person name="Ichikawa N."/>
        </authorList>
    </citation>
    <scope>NUCLEOTIDE SEQUENCE [LARGE SCALE GENOMIC DNA]</scope>
    <source>
        <strain evidence="4 5">NBRC 108608</strain>
    </source>
</reference>
<evidence type="ECO:0000313" key="4">
    <source>
        <dbReference type="EMBL" id="GEP40786.1"/>
    </source>
</evidence>
<dbReference type="SUPFAM" id="SSF49313">
    <property type="entry name" value="Cadherin-like"/>
    <property type="match status" value="1"/>
</dbReference>
<evidence type="ECO:0000256" key="2">
    <source>
        <dbReference type="SAM" id="SignalP"/>
    </source>
</evidence>
<dbReference type="Pfam" id="PF13620">
    <property type="entry name" value="CarboxypepD_reg"/>
    <property type="match status" value="1"/>
</dbReference>
<sequence length="1788" mass="181554">MKIMKAFLLFIAATFLVPSAYASFHLMQVEQIIGSVNGNTAAQAIQLRMRSGGQNLVSSTRVRAWDAAGANPVTVLDMGTNVSVASSGARILLATSAFITAVQAVTPGFTPDFTLATPIPAGYLAAGRLTFEDDGGTIYWMVAWGGASYTGSVTGTTTNDADGNFGPAFGQGLPTTGLKGLLFQGAASAPSTSNSADYALSAEPATVTKNSGASTPIGVVPTVDATLSPSTQVAGDIAPVVVSVTNLTPGGSAIVERFLDVDGDSTLDAGEFLIERFTVTDGQVTTIGGVRNTNIPGDEDLAANGQMTIHLRSASGPELGRGAGSQIVRVSSPTAAFTTINRTLTFTQPNHAQSISGTVRDGASNAVPFAFVVLLENSDDDAEFVQAVAANASGQYSINAPVGSYQVLAVKNGFVSDMGAAPTVALPAGATPTQNVTLTAATTSISGKVADAATSTGLPGVQLFAQSMTGLVTLLSTNANGNYSAQVVPGQWQLEAADASLSRLGYVIPDNEGHASADTSSAAATNVNINLNKATALIYGTVKDQSNTAVNGVQVEANDNDQMATGFGVSVAPNGSYAAGVLAGTWSVGVLPETLPAGYAGAGPGTEVTVIAGQALEANLVVSAVTAHLRGQIRDDTGAPIPNITLVLQKLPITPSGAGSSYPSTDANGNFDLGVYAGTWNIALECVESQEKSFVNVADLNFAVTDGVDQNGMVLTFPRSTFVITGTVKDTANNPIAGVQVDAGAVVGNIRYFPGCVATDANGAYTLRVLNASWEVSVRQDDLANHGYNPVESQNVVISGSNGVANFVATDSAAPSLDSSLPANGATGVVRDTTVKFTFSERMQTGVSIAWSPNVTANQFSFSWSVDGRTLTCTYSTSLPADATINWTLNPTAQAQNFKDVAGNALPSDVSGSFTTSSSLGVPEIAVEKGLTSIADAGSATFDATLVGGTQDVELTIKNTGPVNLQLTGTPKVAVSGADAARFTVIAQPVSPIAAGGSANFTVRFAPTSAGLKSAALSIANNDGDENPYNISLSGSGVAAVPPVVATVAASGLAVTGATLNGTVNAKGSARDVVFEYGLTTAYGTTVMATPGSVNGSAVQPVSAALTSLLPHTKYNFRVKASGVMGAANGANQIFTTLDTAPVAGTDNATALPGGTLTLDVLDNDTDGDADVLTLTVVTPPPAKAGGAKIVNGHIVFAAAAGFTGTSFTYTISDGFGKTAKGTVNVGLGDCELDPDSASVLAAATSYPVSVGTEEAWVVAEALPWVTVTPVSGTGPGEVTLTLQANAAKTSRRGVVTIGGRSHVILQAGILGFTLEEPENVPQGRVSADYELTIPASQPGVKFTLSSQPPGLSIHKDTGVISGKPKAAGTFNMSVTGLTTAGASTTLVVPVTILPLPAGAVGTFSGIIARQLDLDDNKGLGGRFEMTTSSAGGLTGKLIFATKSYPFPPNIVLQATLGNDMPTAAFTIARTAPLPALQVSFTIDSANNLVINGDIHDGNDHASFEAWRNIWAANPSALTPYLGLHTFVLHAPDGQPEVPQGSGIGSFTVAAKTGTLTAGGKLADGTTFACVTSAGPHGEVLIFQPLHGNKGSILGKLVITQGSAGFVPPFGNGTLAGTVSWLRPDIPGRLYPTKLGPYDLTAVGGRYVPPSPATSIVMGIVDDLSSNNAELVFSGADLGTMNPDIPFRLKQASGFVAPLAANNPAGTKVTVTPATGTFAGSFTLVQPNNIIGEARRPAAFQGQIVRDTDQALRGYGFFLLPDLPVSSGQTLTNTPLHSGLVEFFGSTP</sequence>
<gene>
    <name evidence="4" type="ORF">BGE01nite_00770</name>
</gene>